<dbReference type="PRINTS" id="PR00080">
    <property type="entry name" value="SDRFAMILY"/>
</dbReference>
<dbReference type="HOGENOM" id="CLU_010194_2_1_9"/>
<dbReference type="Pfam" id="PF00106">
    <property type="entry name" value="adh_short"/>
    <property type="match status" value="1"/>
</dbReference>
<dbReference type="InterPro" id="IPR002347">
    <property type="entry name" value="SDR_fam"/>
</dbReference>
<protein>
    <submittedName>
        <fullName evidence="4">Oxidoreductase, short chain dehydrogenase/reductase family protein</fullName>
    </submittedName>
</protein>
<dbReference type="SUPFAM" id="SSF51735">
    <property type="entry name" value="NAD(P)-binding Rossmann-fold domains"/>
    <property type="match status" value="1"/>
</dbReference>
<accession>D1PM28</accession>
<dbReference type="STRING" id="411471.SUBVAR_06079"/>
<dbReference type="EMBL" id="ACBY02000023">
    <property type="protein sequence ID" value="EFB76293.1"/>
    <property type="molecule type" value="Genomic_DNA"/>
</dbReference>
<dbReference type="AlphaFoldDB" id="D1PM28"/>
<dbReference type="InterPro" id="IPR036291">
    <property type="entry name" value="NAD(P)-bd_dom_sf"/>
</dbReference>
<comment type="similarity">
    <text evidence="1 3">Belongs to the short-chain dehydrogenases/reductases (SDR) family.</text>
</comment>
<dbReference type="PANTHER" id="PTHR43899">
    <property type="entry name" value="RH59310P"/>
    <property type="match status" value="1"/>
</dbReference>
<dbReference type="CDD" id="cd05233">
    <property type="entry name" value="SDR_c"/>
    <property type="match status" value="1"/>
</dbReference>
<evidence type="ECO:0000256" key="3">
    <source>
        <dbReference type="RuleBase" id="RU000363"/>
    </source>
</evidence>
<dbReference type="PRINTS" id="PR00081">
    <property type="entry name" value="GDHRDH"/>
</dbReference>
<keyword evidence="2" id="KW-0560">Oxidoreductase</keyword>
<evidence type="ECO:0000313" key="4">
    <source>
        <dbReference type="EMBL" id="EFB76293.1"/>
    </source>
</evidence>
<dbReference type="GO" id="GO:0016491">
    <property type="term" value="F:oxidoreductase activity"/>
    <property type="evidence" value="ECO:0007669"/>
    <property type="project" value="UniProtKB-KW"/>
</dbReference>
<dbReference type="eggNOG" id="COG0300">
    <property type="taxonomic scope" value="Bacteria"/>
</dbReference>
<dbReference type="Proteomes" id="UP000003438">
    <property type="component" value="Unassembled WGS sequence"/>
</dbReference>
<gene>
    <name evidence="4" type="ORF">SUBVAR_06079</name>
</gene>
<dbReference type="Gene3D" id="3.40.50.720">
    <property type="entry name" value="NAD(P)-binding Rossmann-like Domain"/>
    <property type="match status" value="1"/>
</dbReference>
<evidence type="ECO:0000313" key="5">
    <source>
        <dbReference type="Proteomes" id="UP000003438"/>
    </source>
</evidence>
<proteinExistence type="inferred from homology"/>
<dbReference type="InterPro" id="IPR051019">
    <property type="entry name" value="VLCFA-Steroid_DH"/>
</dbReference>
<organism evidence="4 5">
    <name type="scientific">Subdoligranulum variabile DSM 15176</name>
    <dbReference type="NCBI Taxonomy" id="411471"/>
    <lineage>
        <taxon>Bacteria</taxon>
        <taxon>Bacillati</taxon>
        <taxon>Bacillota</taxon>
        <taxon>Clostridia</taxon>
        <taxon>Eubacteriales</taxon>
        <taxon>Oscillospiraceae</taxon>
        <taxon>Subdoligranulum</taxon>
    </lineage>
</organism>
<name>D1PM28_9FIRM</name>
<comment type="caution">
    <text evidence="4">The sequence shown here is derived from an EMBL/GenBank/DDBJ whole genome shotgun (WGS) entry which is preliminary data.</text>
</comment>
<evidence type="ECO:0000256" key="1">
    <source>
        <dbReference type="ARBA" id="ARBA00006484"/>
    </source>
</evidence>
<sequence>MAGRFLYEKENSLMSLFAVITGASSGLGAEFARQLAAQGYELLLVARRADRMQALADTMPTRCEIFPADLSRTEECDRLVQALEWRRVDLFVNNAGFGACGPFSSIDLDRELNMLEVNVRAVHILTKRMVQKMQRQGSGALLNVGSSAGLLPAGPYMATYYATKSYVVSLSRAVAAELRAAGSPVYVGCLCPGPVDTEFNAVAQVQFALPGISAADCVRCALAGIRHRKTIIVPGRWMAAAMALSRLVPVGALIRLTARQQKRKLNG</sequence>
<keyword evidence="5" id="KW-1185">Reference proteome</keyword>
<evidence type="ECO:0000256" key="2">
    <source>
        <dbReference type="ARBA" id="ARBA00023002"/>
    </source>
</evidence>
<reference evidence="4" key="1">
    <citation type="submission" date="2009-12" db="EMBL/GenBank/DDBJ databases">
        <authorList>
            <person name="Weinstock G."/>
            <person name="Sodergren E."/>
            <person name="Clifton S."/>
            <person name="Fulton L."/>
            <person name="Fulton B."/>
            <person name="Courtney L."/>
            <person name="Fronick C."/>
            <person name="Harrison M."/>
            <person name="Strong C."/>
            <person name="Farmer C."/>
            <person name="Delahaunty K."/>
            <person name="Markovic C."/>
            <person name="Hall O."/>
            <person name="Minx P."/>
            <person name="Tomlinson C."/>
            <person name="Mitreva M."/>
            <person name="Nelson J."/>
            <person name="Hou S."/>
            <person name="Wollam A."/>
            <person name="Pepin K.H."/>
            <person name="Johnson M."/>
            <person name="Bhonagiri V."/>
            <person name="Nash W.E."/>
            <person name="Warren W."/>
            <person name="Chinwalla A."/>
            <person name="Mardis E.R."/>
            <person name="Wilson R.K."/>
        </authorList>
    </citation>
    <scope>NUCLEOTIDE SEQUENCE [LARGE SCALE GENOMIC DNA]</scope>
    <source>
        <strain evidence="4">DSM 15176</strain>
    </source>
</reference>
<dbReference type="PIRSF" id="PIRSF000126">
    <property type="entry name" value="11-beta-HSD1"/>
    <property type="match status" value="1"/>
</dbReference>
<dbReference type="PANTHER" id="PTHR43899:SF13">
    <property type="entry name" value="RH59310P"/>
    <property type="match status" value="1"/>
</dbReference>